<dbReference type="Proteomes" id="UP000655225">
    <property type="component" value="Unassembled WGS sequence"/>
</dbReference>
<keyword evidence="5" id="KW-1185">Reference proteome</keyword>
<keyword evidence="2" id="KW-1133">Transmembrane helix</keyword>
<organism evidence="4 5">
    <name type="scientific">Tetracentron sinense</name>
    <name type="common">Spur-leaf</name>
    <dbReference type="NCBI Taxonomy" id="13715"/>
    <lineage>
        <taxon>Eukaryota</taxon>
        <taxon>Viridiplantae</taxon>
        <taxon>Streptophyta</taxon>
        <taxon>Embryophyta</taxon>
        <taxon>Tracheophyta</taxon>
        <taxon>Spermatophyta</taxon>
        <taxon>Magnoliopsida</taxon>
        <taxon>Trochodendrales</taxon>
        <taxon>Trochodendraceae</taxon>
        <taxon>Tetracentron</taxon>
    </lineage>
</organism>
<reference evidence="4 5" key="1">
    <citation type="submission" date="2020-04" db="EMBL/GenBank/DDBJ databases">
        <title>Plant Genome Project.</title>
        <authorList>
            <person name="Zhang R.-G."/>
        </authorList>
    </citation>
    <scope>NUCLEOTIDE SEQUENCE [LARGE SCALE GENOMIC DNA]</scope>
    <source>
        <strain evidence="4">YNK0</strain>
        <tissue evidence="4">Leaf</tissue>
    </source>
</reference>
<proteinExistence type="predicted"/>
<keyword evidence="2" id="KW-0472">Membrane</keyword>
<evidence type="ECO:0000313" key="4">
    <source>
        <dbReference type="EMBL" id="KAF8413967.1"/>
    </source>
</evidence>
<evidence type="ECO:0000259" key="3">
    <source>
        <dbReference type="Pfam" id="PF14364"/>
    </source>
</evidence>
<accession>A0A834ZX21</accession>
<feature type="domain" description="DUF4408" evidence="3">
    <location>
        <begin position="47"/>
        <end position="79"/>
    </location>
</feature>
<gene>
    <name evidence="4" type="ORF">HHK36_001964</name>
</gene>
<evidence type="ECO:0000256" key="1">
    <source>
        <dbReference type="SAM" id="MobiDB-lite"/>
    </source>
</evidence>
<dbReference type="InterPro" id="IPR025520">
    <property type="entry name" value="DUF4408"/>
</dbReference>
<sequence length="297" mass="32422">MAIISQSSNNWILSLKVLLFSVGVLSMAVILKLSVPVIFAFAVSEVPLLWSSLLSWLRPPYLYVVINGIIITIAASSRFQQKVDEQESVLPMKIPSDVQPDYAVSSEFGFDAVVMRKPVDFMILESSEVCGSSKVRVSEVKTMMNASEGNDEEDFVISRSTWTPQRNNHLEIPSEYSLATEKPLVSVRFGHRKTVKASPEGTSLSLSPRKFGKGFGGVEAETAGHAGEHMEDNNGRETNAVGKASEEIGHVGDTWSSPRRRRRAISGEDEEIRNVQGPKQQPSFVSVAVAVAGIGKA</sequence>
<dbReference type="AlphaFoldDB" id="A0A834ZX21"/>
<evidence type="ECO:0000313" key="5">
    <source>
        <dbReference type="Proteomes" id="UP000655225"/>
    </source>
</evidence>
<protein>
    <recommendedName>
        <fullName evidence="3">DUF4408 domain-containing protein</fullName>
    </recommendedName>
</protein>
<feature type="region of interest" description="Disordered" evidence="1">
    <location>
        <begin position="250"/>
        <end position="280"/>
    </location>
</feature>
<dbReference type="PANTHER" id="PTHR33098:SF109">
    <property type="entry name" value="OS07G0563400 PROTEIN"/>
    <property type="match status" value="1"/>
</dbReference>
<dbReference type="Pfam" id="PF14364">
    <property type="entry name" value="DUF4408"/>
    <property type="match status" value="1"/>
</dbReference>
<dbReference type="PANTHER" id="PTHR33098">
    <property type="entry name" value="COTTON FIBER (DUF761)"/>
    <property type="match status" value="1"/>
</dbReference>
<dbReference type="OrthoDB" id="1933168at2759"/>
<feature type="transmembrane region" description="Helical" evidence="2">
    <location>
        <begin position="12"/>
        <end position="41"/>
    </location>
</feature>
<evidence type="ECO:0000256" key="2">
    <source>
        <dbReference type="SAM" id="Phobius"/>
    </source>
</evidence>
<dbReference type="EMBL" id="JABCRI010000001">
    <property type="protein sequence ID" value="KAF8413967.1"/>
    <property type="molecule type" value="Genomic_DNA"/>
</dbReference>
<feature type="transmembrane region" description="Helical" evidence="2">
    <location>
        <begin position="61"/>
        <end position="79"/>
    </location>
</feature>
<comment type="caution">
    <text evidence="4">The sequence shown here is derived from an EMBL/GenBank/DDBJ whole genome shotgun (WGS) entry which is preliminary data.</text>
</comment>
<name>A0A834ZX21_TETSI</name>
<keyword evidence="2" id="KW-0812">Transmembrane</keyword>